<name>A0A2S0WRM8_9ACTN</name>
<dbReference type="AlphaFoldDB" id="A0A2S0WRM8"/>
<evidence type="ECO:0000313" key="1">
    <source>
        <dbReference type="EMBL" id="AWB93999.1"/>
    </source>
</evidence>
<sequence>MSRVGQSILSKTLSNTILTDYLEEVAGDECVRPLRDYKVTAPADSMAFMKMYTPYMVIARTEDTGFDLARMDEALERAKGYYELLAESSVDPSEKCVLRFNIGAFRNNYGLTDLGRMRLVYHAILVGSSTEAGLSVDAEMGDAPQHTSKSPTALDVVDGPVAGSDSEVLLDVYDVVLAGVEHGV</sequence>
<accession>A0A5F2EQP9</accession>
<proteinExistence type="predicted"/>
<evidence type="ECO:0000313" key="2">
    <source>
        <dbReference type="Proteomes" id="UP000244384"/>
    </source>
</evidence>
<dbReference type="Pfam" id="PF19952">
    <property type="entry name" value="DUF6414"/>
    <property type="match status" value="1"/>
</dbReference>
<reference evidence="2" key="1">
    <citation type="submission" date="2018-01" db="EMBL/GenBank/DDBJ databases">
        <authorList>
            <person name="Li J."/>
        </authorList>
    </citation>
    <scope>NUCLEOTIDE SEQUENCE [LARGE SCALE GENOMIC DNA]</scope>
    <source>
        <strain evidence="2">592</strain>
    </source>
</reference>
<gene>
    <name evidence="1" type="ORF">C3E78_02320</name>
</gene>
<dbReference type="KEGG" id="aez:C3E78_02320"/>
<keyword evidence="2" id="KW-1185">Reference proteome</keyword>
<dbReference type="OrthoDB" id="3196366at2"/>
<protein>
    <submittedName>
        <fullName evidence="1">Uncharacterized protein</fullName>
    </submittedName>
</protein>
<accession>A0A2S0WRM8</accession>
<dbReference type="Proteomes" id="UP000244384">
    <property type="component" value="Chromosome"/>
</dbReference>
<dbReference type="EMBL" id="CP026952">
    <property type="protein sequence ID" value="AWB93999.1"/>
    <property type="molecule type" value="Genomic_DNA"/>
</dbReference>
<organism evidence="1 2">
    <name type="scientific">Aeromicrobium chenweiae</name>
    <dbReference type="NCBI Taxonomy" id="2079793"/>
    <lineage>
        <taxon>Bacteria</taxon>
        <taxon>Bacillati</taxon>
        <taxon>Actinomycetota</taxon>
        <taxon>Actinomycetes</taxon>
        <taxon>Propionibacteriales</taxon>
        <taxon>Nocardioidaceae</taxon>
        <taxon>Aeromicrobium</taxon>
    </lineage>
</organism>
<dbReference type="InterPro" id="IPR045633">
    <property type="entry name" value="DUF6414"/>
</dbReference>